<proteinExistence type="predicted"/>
<dbReference type="GO" id="GO:0030638">
    <property type="term" value="P:polyketide metabolic process"/>
    <property type="evidence" value="ECO:0007669"/>
    <property type="project" value="InterPro"/>
</dbReference>
<accession>A0A1Q9H774</accession>
<evidence type="ECO:0000313" key="3">
    <source>
        <dbReference type="Proteomes" id="UP000218676"/>
    </source>
</evidence>
<organism evidence="2 4">
    <name type="scientific">Photobacterium damsela subsp. piscicida</name>
    <name type="common">Pasteurella piscicida</name>
    <dbReference type="NCBI Taxonomy" id="38294"/>
    <lineage>
        <taxon>Bacteria</taxon>
        <taxon>Pseudomonadati</taxon>
        <taxon>Pseudomonadota</taxon>
        <taxon>Gammaproteobacteria</taxon>
        <taxon>Vibrionales</taxon>
        <taxon>Vibrionaceae</taxon>
        <taxon>Photobacterium</taxon>
    </lineage>
</organism>
<dbReference type="Pfam" id="PF07366">
    <property type="entry name" value="SnoaL"/>
    <property type="match status" value="1"/>
</dbReference>
<dbReference type="InterPro" id="IPR032710">
    <property type="entry name" value="NTF2-like_dom_sf"/>
</dbReference>
<dbReference type="Proteomes" id="UP000218676">
    <property type="component" value="Chromosome 1"/>
</dbReference>
<sequence>MNKELWIKQWFFEVLAKVNSSQLQEMATDPFIFHMAGGRKYQVTHQEYLSFLAMWHQRFKNVQFQLTHILSDDNKLMASYQCHATYHGGWLRIPGKNQAVHMTGMMLFKLENGMMTECWMEDSNFDLYQQLTHYLD</sequence>
<protein>
    <submittedName>
        <fullName evidence="2">Nuclear transport factor 2 family protein</fullName>
    </submittedName>
    <submittedName>
        <fullName evidence="1">SnoaL-like polyketide cyclase</fullName>
    </submittedName>
</protein>
<reference evidence="2 4" key="3">
    <citation type="submission" date="2020-09" db="EMBL/GenBank/DDBJ databases">
        <title>Complete, closed and curated genome sequences of Photobacterium damselae subsp. piscicida isolates from Australia indicate localised evolution and additional plasmid-borne pathogenicity mechanisms.</title>
        <authorList>
            <person name="Baseggio L."/>
            <person name="Silayeva O."/>
            <person name="Buller N."/>
            <person name="Landos M."/>
            <person name="Engelstaedter J."/>
            <person name="Barnes A.C."/>
        </authorList>
    </citation>
    <scope>NUCLEOTIDE SEQUENCE [LARGE SCALE GENOMIC DNA]</scope>
    <source>
        <strain evidence="2 4">AS-16-0540-1</strain>
    </source>
</reference>
<gene>
    <name evidence="2" type="ORF">IC627_08655</name>
    <name evidence="1" type="ORF">PDPUS_1_01423</name>
</gene>
<dbReference type="EMBL" id="CP061854">
    <property type="protein sequence ID" value="QOD55442.1"/>
    <property type="molecule type" value="Genomic_DNA"/>
</dbReference>
<dbReference type="Proteomes" id="UP000516656">
    <property type="component" value="Chromosome 1"/>
</dbReference>
<reference evidence="1" key="1">
    <citation type="journal article" date="2017" name="Genome Announc.">
        <title>Whole-Genome Sequence of Photobacterium damselae subsp. piscicida Strain 91-197, Isolated from Hybrid Striped Bass (Morone sp.) in the United States.</title>
        <authorList>
            <person name="Teru Y."/>
            <person name="Hikima J."/>
            <person name="Kono T."/>
            <person name="Sakai M."/>
            <person name="Takano T."/>
            <person name="Hawke J.P."/>
            <person name="Takeyama H."/>
            <person name="Aoki T."/>
        </authorList>
    </citation>
    <scope>NUCLEOTIDE SEQUENCE</scope>
    <source>
        <strain evidence="1">91-197</strain>
    </source>
</reference>
<dbReference type="Gene3D" id="3.10.450.50">
    <property type="match status" value="1"/>
</dbReference>
<reference evidence="3" key="2">
    <citation type="submission" date="2017-05" db="EMBL/GenBank/DDBJ databases">
        <title>Whole genome sequence of fish pathogenic bacteria, Photobacterium damselae subsp. piscicida, strain 91-197, isolated from hybrid striped bass (Morone sp.) in USA.</title>
        <authorList>
            <person name="Teru Y."/>
            <person name="Hikima J."/>
            <person name="Kono T."/>
            <person name="Sakai M."/>
            <person name="Takano T."/>
            <person name="Hawke J.P."/>
            <person name="Takeyama H."/>
            <person name="Aoki T."/>
        </authorList>
    </citation>
    <scope>NUCLEOTIDE SEQUENCE [LARGE SCALE GENOMIC DNA]</scope>
    <source>
        <strain evidence="3">91-197</strain>
    </source>
</reference>
<evidence type="ECO:0000313" key="1">
    <source>
        <dbReference type="EMBL" id="BAX52797.1"/>
    </source>
</evidence>
<dbReference type="SUPFAM" id="SSF54427">
    <property type="entry name" value="NTF2-like"/>
    <property type="match status" value="1"/>
</dbReference>
<evidence type="ECO:0000313" key="4">
    <source>
        <dbReference type="Proteomes" id="UP000516656"/>
    </source>
</evidence>
<dbReference type="RefSeq" id="WP_044177177.1">
    <property type="nucleotide sequence ID" value="NZ_AP018045.1"/>
</dbReference>
<dbReference type="EMBL" id="AP018045">
    <property type="protein sequence ID" value="BAX52797.1"/>
    <property type="molecule type" value="Genomic_DNA"/>
</dbReference>
<name>A0A1Q9H774_PHODP</name>
<dbReference type="AlphaFoldDB" id="A0A1Q9H774"/>
<dbReference type="InterPro" id="IPR009959">
    <property type="entry name" value="Cyclase_SnoaL-like"/>
</dbReference>
<evidence type="ECO:0000313" key="2">
    <source>
        <dbReference type="EMBL" id="QOD55442.1"/>
    </source>
</evidence>